<proteinExistence type="predicted"/>
<evidence type="ECO:0000313" key="2">
    <source>
        <dbReference type="Proteomes" id="UP000252086"/>
    </source>
</evidence>
<evidence type="ECO:0000313" key="1">
    <source>
        <dbReference type="EMBL" id="RBO82377.1"/>
    </source>
</evidence>
<dbReference type="EMBL" id="QNRF01000006">
    <property type="protein sequence ID" value="RBO82377.1"/>
    <property type="molecule type" value="Genomic_DNA"/>
</dbReference>
<dbReference type="Proteomes" id="UP000252086">
    <property type="component" value="Unassembled WGS sequence"/>
</dbReference>
<name>A0A366CX22_9GAMM</name>
<protein>
    <submittedName>
        <fullName evidence="1">Uncharacterized protein</fullName>
    </submittedName>
</protein>
<sequence length="46" mass="5306">MNKIIEALVNTGQWGENDVILGIRAGFKCEYCDKDLLVSVENYKEW</sequence>
<organism evidence="1 2">
    <name type="scientific">Marinomonas aquiplantarum</name>
    <dbReference type="NCBI Taxonomy" id="491951"/>
    <lineage>
        <taxon>Bacteria</taxon>
        <taxon>Pseudomonadati</taxon>
        <taxon>Pseudomonadota</taxon>
        <taxon>Gammaproteobacteria</taxon>
        <taxon>Oceanospirillales</taxon>
        <taxon>Oceanospirillaceae</taxon>
        <taxon>Marinomonas</taxon>
    </lineage>
</organism>
<accession>A0A366CX22</accession>
<gene>
    <name evidence="1" type="ORF">DFP76_106205</name>
</gene>
<comment type="caution">
    <text evidence="1">The sequence shown here is derived from an EMBL/GenBank/DDBJ whole genome shotgun (WGS) entry which is preliminary data.</text>
</comment>
<reference evidence="1 2" key="1">
    <citation type="submission" date="2018-06" db="EMBL/GenBank/DDBJ databases">
        <title>Genomic Encyclopedia of Type Strains, Phase III (KMG-III): the genomes of soil and plant-associated and newly described type strains.</title>
        <authorList>
            <person name="Whitman W."/>
        </authorList>
    </citation>
    <scope>NUCLEOTIDE SEQUENCE [LARGE SCALE GENOMIC DNA]</scope>
    <source>
        <strain evidence="1 2">CECT 7732</strain>
    </source>
</reference>
<dbReference type="AlphaFoldDB" id="A0A366CX22"/>
<dbReference type="RefSeq" id="WP_181799849.1">
    <property type="nucleotide sequence ID" value="NZ_QNRF01000006.1"/>
</dbReference>
<keyword evidence="2" id="KW-1185">Reference proteome</keyword>